<dbReference type="SUPFAM" id="SSF50882">
    <property type="entry name" value="beta-Barrel protease inhibitors"/>
    <property type="match status" value="2"/>
</dbReference>
<dbReference type="InterPro" id="IPR016085">
    <property type="entry name" value="Protease_inh_B-barrel_dom"/>
</dbReference>
<dbReference type="EMBL" id="CACSAS010000001">
    <property type="protein sequence ID" value="CAA0102534.1"/>
    <property type="molecule type" value="Genomic_DNA"/>
</dbReference>
<dbReference type="Gene3D" id="2.40.128.10">
    <property type="match status" value="2"/>
</dbReference>
<feature type="domain" description="Alkaline proteinase inhibitor/ Outer membrane lipoprotein Omp19" evidence="4">
    <location>
        <begin position="39"/>
        <end position="131"/>
    </location>
</feature>
<accession>A0A5S9PFL8</accession>
<dbReference type="AlphaFoldDB" id="A0A5S9PFL8"/>
<evidence type="ECO:0000259" key="4">
    <source>
        <dbReference type="Pfam" id="PF02974"/>
    </source>
</evidence>
<keyword evidence="1 3" id="KW-0732">Signal</keyword>
<feature type="region of interest" description="Disordered" evidence="2">
    <location>
        <begin position="224"/>
        <end position="244"/>
    </location>
</feature>
<dbReference type="RefSeq" id="WP_159599636.1">
    <property type="nucleotide sequence ID" value="NZ_CACSAS010000001.1"/>
</dbReference>
<sequence>MRLRPRLAILAVVLAGFPLSAQTQETPAPEPDIAGRATALADSYQLTNADGDRVCPIVLTDKPYGRKGAEPALFDVTLDKEACASSILFSVDVAAWTPGPGESIRLHGATGGLVAEFTEGVGGTWEALREGDGVYFLVNPRLADPAIRPADLVGNWDLAQTAGQPICRVELTDTNAGENTFRATLLPGCAAGIVALAPDRWRLDGNNLVLLTAKGEGLRFAPQEDGGWEKVPPDEGTPLLLTRP</sequence>
<dbReference type="GO" id="GO:0004866">
    <property type="term" value="F:endopeptidase inhibitor activity"/>
    <property type="evidence" value="ECO:0007669"/>
    <property type="project" value="InterPro"/>
</dbReference>
<dbReference type="InterPro" id="IPR021140">
    <property type="entry name" value="Inh/Omp19"/>
</dbReference>
<reference evidence="5 6" key="1">
    <citation type="submission" date="2019-12" db="EMBL/GenBank/DDBJ databases">
        <authorList>
            <person name="Reyes-Prieto M."/>
        </authorList>
    </citation>
    <scope>NUCLEOTIDE SEQUENCE [LARGE SCALE GENOMIC DNA]</scope>
    <source>
        <strain evidence="5">HF14-78462</strain>
    </source>
</reference>
<organism evidence="5 6">
    <name type="scientific">Starkeya nomas</name>
    <dbReference type="NCBI Taxonomy" id="2666134"/>
    <lineage>
        <taxon>Bacteria</taxon>
        <taxon>Pseudomonadati</taxon>
        <taxon>Pseudomonadota</taxon>
        <taxon>Alphaproteobacteria</taxon>
        <taxon>Hyphomicrobiales</taxon>
        <taxon>Xanthobacteraceae</taxon>
        <taxon>Starkeya</taxon>
    </lineage>
</organism>
<proteinExistence type="predicted"/>
<evidence type="ECO:0000313" key="6">
    <source>
        <dbReference type="Proteomes" id="UP000433050"/>
    </source>
</evidence>
<feature type="signal peptide" evidence="3">
    <location>
        <begin position="1"/>
        <end position="23"/>
    </location>
</feature>
<dbReference type="Proteomes" id="UP000433050">
    <property type="component" value="Unassembled WGS sequence"/>
</dbReference>
<keyword evidence="6" id="KW-1185">Reference proteome</keyword>
<evidence type="ECO:0000256" key="2">
    <source>
        <dbReference type="SAM" id="MobiDB-lite"/>
    </source>
</evidence>
<dbReference type="Pfam" id="PF02974">
    <property type="entry name" value="Inh"/>
    <property type="match status" value="2"/>
</dbReference>
<evidence type="ECO:0000313" key="5">
    <source>
        <dbReference type="EMBL" id="CAA0102534.1"/>
    </source>
</evidence>
<feature type="domain" description="Alkaline proteinase inhibitor/ Outer membrane lipoprotein Omp19" evidence="4">
    <location>
        <begin position="148"/>
        <end position="243"/>
    </location>
</feature>
<protein>
    <recommendedName>
        <fullName evidence="4">Alkaline proteinase inhibitor/ Outer membrane lipoprotein Omp19 domain-containing protein</fullName>
    </recommendedName>
</protein>
<feature type="chain" id="PRO_5025011377" description="Alkaline proteinase inhibitor/ Outer membrane lipoprotein Omp19 domain-containing protein" evidence="3">
    <location>
        <begin position="24"/>
        <end position="244"/>
    </location>
</feature>
<gene>
    <name evidence="5" type="ORF">STARVERO_02900</name>
</gene>
<evidence type="ECO:0000256" key="3">
    <source>
        <dbReference type="SAM" id="SignalP"/>
    </source>
</evidence>
<evidence type="ECO:0000256" key="1">
    <source>
        <dbReference type="ARBA" id="ARBA00022729"/>
    </source>
</evidence>
<name>A0A5S9PFL8_9HYPH</name>